<gene>
    <name evidence="6" type="ORF">MKK02DRAFT_33470</name>
</gene>
<evidence type="ECO:0000256" key="1">
    <source>
        <dbReference type="ARBA" id="ARBA00004123"/>
    </source>
</evidence>
<dbReference type="Proteomes" id="UP001164286">
    <property type="component" value="Unassembled WGS sequence"/>
</dbReference>
<name>A0AA38LUU0_9TREE</name>
<feature type="region of interest" description="Disordered" evidence="4">
    <location>
        <begin position="122"/>
        <end position="189"/>
    </location>
</feature>
<dbReference type="GeneID" id="77727930"/>
<feature type="region of interest" description="Disordered" evidence="4">
    <location>
        <begin position="1"/>
        <end position="87"/>
    </location>
</feature>
<dbReference type="GO" id="GO:0003677">
    <property type="term" value="F:DNA binding"/>
    <property type="evidence" value="ECO:0007669"/>
    <property type="project" value="InterPro"/>
</dbReference>
<dbReference type="SMART" id="SM00066">
    <property type="entry name" value="GAL4"/>
    <property type="match status" value="1"/>
</dbReference>
<dbReference type="CDD" id="cd12148">
    <property type="entry name" value="fungal_TF_MHR"/>
    <property type="match status" value="1"/>
</dbReference>
<protein>
    <recommendedName>
        <fullName evidence="5">Zn(2)-C6 fungal-type domain-containing protein</fullName>
    </recommendedName>
</protein>
<feature type="compositionally biased region" description="Polar residues" evidence="4">
    <location>
        <begin position="890"/>
        <end position="904"/>
    </location>
</feature>
<dbReference type="SUPFAM" id="SSF57701">
    <property type="entry name" value="Zn2/Cys6 DNA-binding domain"/>
    <property type="match status" value="1"/>
</dbReference>
<dbReference type="PROSITE" id="PS50048">
    <property type="entry name" value="ZN2_CY6_FUNGAL_2"/>
    <property type="match status" value="1"/>
</dbReference>
<keyword evidence="7" id="KW-1185">Reference proteome</keyword>
<dbReference type="GO" id="GO:0008270">
    <property type="term" value="F:zinc ion binding"/>
    <property type="evidence" value="ECO:0007669"/>
    <property type="project" value="InterPro"/>
</dbReference>
<dbReference type="InterPro" id="IPR036864">
    <property type="entry name" value="Zn2-C6_fun-type_DNA-bd_sf"/>
</dbReference>
<feature type="compositionally biased region" description="Basic and acidic residues" evidence="4">
    <location>
        <begin position="133"/>
        <end position="149"/>
    </location>
</feature>
<dbReference type="PANTHER" id="PTHR31001:SF87">
    <property type="entry name" value="COL-21"/>
    <property type="match status" value="1"/>
</dbReference>
<dbReference type="CDD" id="cd00067">
    <property type="entry name" value="GAL4"/>
    <property type="match status" value="1"/>
</dbReference>
<dbReference type="AlphaFoldDB" id="A0AA38LUU0"/>
<evidence type="ECO:0000313" key="7">
    <source>
        <dbReference type="Proteomes" id="UP001164286"/>
    </source>
</evidence>
<evidence type="ECO:0000256" key="4">
    <source>
        <dbReference type="SAM" id="MobiDB-lite"/>
    </source>
</evidence>
<dbReference type="PANTHER" id="PTHR31001">
    <property type="entry name" value="UNCHARACTERIZED TRANSCRIPTIONAL REGULATORY PROTEIN"/>
    <property type="match status" value="1"/>
</dbReference>
<dbReference type="EMBL" id="JAKWFO010000005">
    <property type="protein sequence ID" value="KAI9636225.1"/>
    <property type="molecule type" value="Genomic_DNA"/>
</dbReference>
<reference evidence="6" key="1">
    <citation type="journal article" date="2022" name="G3 (Bethesda)">
        <title>High quality genome of the basidiomycete yeast Dioszegia hungarica PDD-24b-2 isolated from cloud water.</title>
        <authorList>
            <person name="Jarrige D."/>
            <person name="Haridas S."/>
            <person name="Bleykasten-Grosshans C."/>
            <person name="Joly M."/>
            <person name="Nadalig T."/>
            <person name="Sancelme M."/>
            <person name="Vuilleumier S."/>
            <person name="Grigoriev I.V."/>
            <person name="Amato P."/>
            <person name="Bringel F."/>
        </authorList>
    </citation>
    <scope>NUCLEOTIDE SEQUENCE</scope>
    <source>
        <strain evidence="6">PDD-24b-2</strain>
    </source>
</reference>
<feature type="region of interest" description="Disordered" evidence="4">
    <location>
        <begin position="890"/>
        <end position="945"/>
    </location>
</feature>
<dbReference type="Pfam" id="PF00172">
    <property type="entry name" value="Zn_clus"/>
    <property type="match status" value="1"/>
</dbReference>
<feature type="compositionally biased region" description="Polar residues" evidence="4">
    <location>
        <begin position="763"/>
        <end position="779"/>
    </location>
</feature>
<evidence type="ECO:0000256" key="2">
    <source>
        <dbReference type="ARBA" id="ARBA00022723"/>
    </source>
</evidence>
<keyword evidence="2" id="KW-0479">Metal-binding</keyword>
<dbReference type="GO" id="GO:0005634">
    <property type="term" value="C:nucleus"/>
    <property type="evidence" value="ECO:0007669"/>
    <property type="project" value="UniProtKB-SubCell"/>
</dbReference>
<feature type="compositionally biased region" description="Basic and acidic residues" evidence="4">
    <location>
        <begin position="781"/>
        <end position="795"/>
    </location>
</feature>
<evidence type="ECO:0000256" key="3">
    <source>
        <dbReference type="ARBA" id="ARBA00023242"/>
    </source>
</evidence>
<feature type="compositionally biased region" description="Low complexity" evidence="4">
    <location>
        <begin position="168"/>
        <end position="189"/>
    </location>
</feature>
<dbReference type="GO" id="GO:0006351">
    <property type="term" value="P:DNA-templated transcription"/>
    <property type="evidence" value="ECO:0007669"/>
    <property type="project" value="InterPro"/>
</dbReference>
<dbReference type="PROSITE" id="PS00463">
    <property type="entry name" value="ZN2_CY6_FUNGAL_1"/>
    <property type="match status" value="1"/>
</dbReference>
<evidence type="ECO:0000259" key="5">
    <source>
        <dbReference type="PROSITE" id="PS50048"/>
    </source>
</evidence>
<feature type="compositionally biased region" description="Gly residues" evidence="4">
    <location>
        <begin position="927"/>
        <end position="939"/>
    </location>
</feature>
<dbReference type="Pfam" id="PF04082">
    <property type="entry name" value="Fungal_trans"/>
    <property type="match status" value="1"/>
</dbReference>
<dbReference type="GO" id="GO:0000981">
    <property type="term" value="F:DNA-binding transcription factor activity, RNA polymerase II-specific"/>
    <property type="evidence" value="ECO:0007669"/>
    <property type="project" value="InterPro"/>
</dbReference>
<dbReference type="SMART" id="SM00906">
    <property type="entry name" value="Fungal_trans"/>
    <property type="match status" value="1"/>
</dbReference>
<accession>A0AA38LUU0</accession>
<sequence length="1049" mass="115829">MTTLNVQHLDGEILHPPVTRPSRPARLHRTNLIAHPHPPTNPQLHERIRRPSDVQPYTPAAGSPDQSSVRGAPESPQEAGSKKKKRRVALSCAECAKRKQKCNRETPCQHCVSRRVPELCVPYTRNTSPSGKAGEKKEGGKDVKAERDGGSVQGGTPAQAHMEEPGMSQPQVSAQAAAQPAAPAVGGARAPSVLPTLSVRVMRLEAMVNTMINQVPNLEGKALQDWRINHAPLTPPHTNNPPLRQRAISIASSRGPGPIDTARGSRDASVGQEAGLMTGIDVESSTRNPLPQSMLDTADPVPLGLNFHSSAAEPLQSVLTDCGVSPHKIQDLMSQLPPRADADDLVEWFFTKINYIRYPISEHLFRQSYTALYDNRSINGAAVLALPLVFIVLAMAVRVAPDEWVGGEEAKRATSLRMYWNSRMAINIASAVKAETVQLVEARICTGLYLVLMHDRRLAEGWAEFRAGITTGQAVGLHRDGSKLGLDGYSSEYRRRLWAYLVHADATYSCLLGRPISIDLRTCDTLPPSNLNMCDYQTSASQPVPRPLSQPTFATYLILRRQLGEIVANVTHHFQRLDGGGGYKDVEVLDGEFRRLREGLPETFRMDRPNRSWDDQCWYLPVHRYYIQTEILHFIIILHRPWLLKRLRSNRYQLSRQACFEAAVTDYKIRQAWKKDCPDFFETLLGSSFREFNAAMIAGISMIVDPRGPHAADMRHIVQDFMHEHPHNPRADDFSQKEAAIIYTLHRRALEMEERRSQRHSLVRSNLSNERGQPMSSPSRGDGRMHQSPRSKDEAEMPAPSIPHRASFAMSTGSYGPDGDQTPGKTPLMQFINGHMGLTPASTSSDEEGPQKLLDQWLMANTTYGPGADATINPYISTYTGLPPMYQYNTPSTSNSNLQHQSLGTGPYDPQLGNASGSGLYTDPLTGGPGGDAGAGGSSNFGLGLDPRLVPLEGGEGGLQRGERMPSLVGPPGEDGNPMVFWDRLIDGIVVGQGYDLTGVPSFEQGGVDFGDKERCRHNRQYLKLPKAARKVIDTRFSDRQIRNRARRT</sequence>
<feature type="domain" description="Zn(2)-C6 fungal-type" evidence="5">
    <location>
        <begin position="91"/>
        <end position="121"/>
    </location>
</feature>
<proteinExistence type="predicted"/>
<feature type="region of interest" description="Disordered" evidence="4">
    <location>
        <begin position="754"/>
        <end position="820"/>
    </location>
</feature>
<dbReference type="InterPro" id="IPR001138">
    <property type="entry name" value="Zn2Cys6_DnaBD"/>
</dbReference>
<keyword evidence="3" id="KW-0539">Nucleus</keyword>
<dbReference type="InterPro" id="IPR050613">
    <property type="entry name" value="Sec_Metabolite_Reg"/>
</dbReference>
<evidence type="ECO:0000313" key="6">
    <source>
        <dbReference type="EMBL" id="KAI9636225.1"/>
    </source>
</evidence>
<organism evidence="6 7">
    <name type="scientific">Dioszegia hungarica</name>
    <dbReference type="NCBI Taxonomy" id="4972"/>
    <lineage>
        <taxon>Eukaryota</taxon>
        <taxon>Fungi</taxon>
        <taxon>Dikarya</taxon>
        <taxon>Basidiomycota</taxon>
        <taxon>Agaricomycotina</taxon>
        <taxon>Tremellomycetes</taxon>
        <taxon>Tremellales</taxon>
        <taxon>Bulleribasidiaceae</taxon>
        <taxon>Dioszegia</taxon>
    </lineage>
</organism>
<dbReference type="InterPro" id="IPR007219">
    <property type="entry name" value="XnlR_reg_dom"/>
</dbReference>
<comment type="subcellular location">
    <subcellularLocation>
        <location evidence="1">Nucleus</location>
    </subcellularLocation>
</comment>
<dbReference type="RefSeq" id="XP_052946002.1">
    <property type="nucleotide sequence ID" value="XM_053088725.1"/>
</dbReference>
<comment type="caution">
    <text evidence="6">The sequence shown here is derived from an EMBL/GenBank/DDBJ whole genome shotgun (WGS) entry which is preliminary data.</text>
</comment>
<dbReference type="Gene3D" id="4.10.240.10">
    <property type="entry name" value="Zn(2)-C6 fungal-type DNA-binding domain"/>
    <property type="match status" value="1"/>
</dbReference>